<dbReference type="InterPro" id="IPR027417">
    <property type="entry name" value="P-loop_NTPase"/>
</dbReference>
<dbReference type="Pfam" id="PF13614">
    <property type="entry name" value="AAA_31"/>
    <property type="match status" value="1"/>
</dbReference>
<dbReference type="InterPro" id="IPR025669">
    <property type="entry name" value="AAA_dom"/>
</dbReference>
<accession>A0A9W6GPU5</accession>
<evidence type="ECO:0000259" key="1">
    <source>
        <dbReference type="Pfam" id="PF13614"/>
    </source>
</evidence>
<comment type="caution">
    <text evidence="2">The sequence shown here is derived from an EMBL/GenBank/DDBJ whole genome shotgun (WGS) entry which is preliminary data.</text>
</comment>
<evidence type="ECO:0000313" key="3">
    <source>
        <dbReference type="Proteomes" id="UP001144471"/>
    </source>
</evidence>
<reference evidence="2" key="1">
    <citation type="submission" date="2022-12" db="EMBL/GenBank/DDBJ databases">
        <title>Reference genome sequencing for broad-spectrum identification of bacterial and archaeal isolates by mass spectrometry.</title>
        <authorList>
            <person name="Sekiguchi Y."/>
            <person name="Tourlousse D.M."/>
        </authorList>
    </citation>
    <scope>NUCLEOTIDE SEQUENCE</scope>
    <source>
        <strain evidence="2">10succ1</strain>
    </source>
</reference>
<feature type="domain" description="AAA" evidence="1">
    <location>
        <begin position="3"/>
        <end position="152"/>
    </location>
</feature>
<dbReference type="InterPro" id="IPR050678">
    <property type="entry name" value="DNA_Partitioning_ATPase"/>
</dbReference>
<dbReference type="RefSeq" id="WP_281837378.1">
    <property type="nucleotide sequence ID" value="NZ_BSDY01000023.1"/>
</dbReference>
<sequence length="234" mass="26027">MGKIVTIKNNKGGVGKSTLSKNIAHGLALLENKVALITSDAQNDSLILLGKWFEDDKGLKHHIQTGEDVKIKIRENLDYLPVETDIFGNNLKKKIKAAFDKFKEEYDYIIVDCAPVFNVLNDVILEITDEIIVPIKLDKLSTAGIMRLINKAEGEKITLVVPNLVRNTRLNKKYYEDLNSFFSDTGVVLADPIPESVVEETLSEKGKTIFETGAKKAQPLQEIYGNIIGGIINE</sequence>
<evidence type="ECO:0000313" key="2">
    <source>
        <dbReference type="EMBL" id="GLI57702.1"/>
    </source>
</evidence>
<gene>
    <name evidence="2" type="primary">parA</name>
    <name evidence="2" type="ORF">PM10SUCC1_32160</name>
</gene>
<dbReference type="CDD" id="cd02042">
    <property type="entry name" value="ParAB_family"/>
    <property type="match status" value="1"/>
</dbReference>
<dbReference type="PANTHER" id="PTHR13696:SF52">
    <property type="entry name" value="PARA FAMILY PROTEIN CT_582"/>
    <property type="match status" value="1"/>
</dbReference>
<dbReference type="Gene3D" id="3.40.50.300">
    <property type="entry name" value="P-loop containing nucleotide triphosphate hydrolases"/>
    <property type="match status" value="1"/>
</dbReference>
<proteinExistence type="predicted"/>
<keyword evidence="3" id="KW-1185">Reference proteome</keyword>
<dbReference type="SUPFAM" id="SSF52540">
    <property type="entry name" value="P-loop containing nucleoside triphosphate hydrolases"/>
    <property type="match status" value="1"/>
</dbReference>
<organism evidence="2 3">
    <name type="scientific">Propionigenium maris DSM 9537</name>
    <dbReference type="NCBI Taxonomy" id="1123000"/>
    <lineage>
        <taxon>Bacteria</taxon>
        <taxon>Fusobacteriati</taxon>
        <taxon>Fusobacteriota</taxon>
        <taxon>Fusobacteriia</taxon>
        <taxon>Fusobacteriales</taxon>
        <taxon>Fusobacteriaceae</taxon>
        <taxon>Propionigenium</taxon>
    </lineage>
</organism>
<dbReference type="Proteomes" id="UP001144471">
    <property type="component" value="Unassembled WGS sequence"/>
</dbReference>
<name>A0A9W6GPU5_9FUSO</name>
<dbReference type="EMBL" id="BSDY01000023">
    <property type="protein sequence ID" value="GLI57702.1"/>
    <property type="molecule type" value="Genomic_DNA"/>
</dbReference>
<protein>
    <submittedName>
        <fullName evidence="2">Chromosome partitioning protein ParA</fullName>
    </submittedName>
</protein>
<dbReference type="AlphaFoldDB" id="A0A9W6GPU5"/>
<dbReference type="PANTHER" id="PTHR13696">
    <property type="entry name" value="P-LOOP CONTAINING NUCLEOSIDE TRIPHOSPHATE HYDROLASE"/>
    <property type="match status" value="1"/>
</dbReference>